<protein>
    <submittedName>
        <fullName evidence="3">Classical arabinogalactan protein 9</fullName>
    </submittedName>
</protein>
<evidence type="ECO:0000313" key="3">
    <source>
        <dbReference type="RefSeq" id="XP_019706785.1"/>
    </source>
</evidence>
<gene>
    <name evidence="3" type="primary">LOC109504774</name>
</gene>
<dbReference type="InterPro" id="IPR053290">
    <property type="entry name" value="TSET_complex_member"/>
</dbReference>
<feature type="region of interest" description="Disordered" evidence="1">
    <location>
        <begin position="29"/>
        <end position="128"/>
    </location>
</feature>
<evidence type="ECO:0000313" key="2">
    <source>
        <dbReference type="Proteomes" id="UP000504607"/>
    </source>
</evidence>
<dbReference type="PANTHER" id="PTHR45521">
    <property type="entry name" value="TSET COMPLEX MEMBER TSTF"/>
    <property type="match status" value="1"/>
</dbReference>
<dbReference type="Proteomes" id="UP000504607">
    <property type="component" value="Chromosome 6"/>
</dbReference>
<dbReference type="OrthoDB" id="509637at2759"/>
<feature type="compositionally biased region" description="Low complexity" evidence="1">
    <location>
        <begin position="61"/>
        <end position="88"/>
    </location>
</feature>
<organism evidence="2 3">
    <name type="scientific">Elaeis guineensis var. tenera</name>
    <name type="common">Oil palm</name>
    <dbReference type="NCBI Taxonomy" id="51953"/>
    <lineage>
        <taxon>Eukaryota</taxon>
        <taxon>Viridiplantae</taxon>
        <taxon>Streptophyta</taxon>
        <taxon>Embryophyta</taxon>
        <taxon>Tracheophyta</taxon>
        <taxon>Spermatophyta</taxon>
        <taxon>Magnoliopsida</taxon>
        <taxon>Liliopsida</taxon>
        <taxon>Arecaceae</taxon>
        <taxon>Arecoideae</taxon>
        <taxon>Cocoseae</taxon>
        <taxon>Elaeidinae</taxon>
        <taxon>Elaeis</taxon>
    </lineage>
</organism>
<evidence type="ECO:0000256" key="1">
    <source>
        <dbReference type="SAM" id="MobiDB-lite"/>
    </source>
</evidence>
<name>A0A6J0PJM3_ELAGV</name>
<dbReference type="AlphaFoldDB" id="A0A6J0PJM3"/>
<proteinExistence type="predicted"/>
<keyword evidence="2" id="KW-1185">Reference proteome</keyword>
<dbReference type="InParanoid" id="A0A6J0PJM3"/>
<dbReference type="PANTHER" id="PTHR45521:SF2">
    <property type="entry name" value="TRANSDUCIN_WD40 REPEAT-LIKE SUPERFAMILY PROTEIN"/>
    <property type="match status" value="1"/>
</dbReference>
<accession>A0A6J0PJM3</accession>
<reference evidence="3" key="1">
    <citation type="submission" date="2025-08" db="UniProtKB">
        <authorList>
            <consortium name="RefSeq"/>
        </authorList>
    </citation>
    <scope>IDENTIFICATION</scope>
</reference>
<dbReference type="RefSeq" id="XP_019706785.1">
    <property type="nucleotide sequence ID" value="XM_019851226.1"/>
</dbReference>
<sequence length="128" mass="12895">MLQKELELTPSAKTDAAAAFLASLEETKLTSLGEAGKKPPIEILPPGMASLSAPPVTIKKPPTTSTQTPTPTSAQSTAPAAAQSSTATEGSSQPEPEKPLMLEAPPPAEPTESNPPVSETASGPVASP</sequence>